<dbReference type="Gene3D" id="3.30.70.360">
    <property type="match status" value="1"/>
</dbReference>
<comment type="cofactor">
    <cofactor evidence="1">
        <name>Zn(2+)</name>
        <dbReference type="ChEBI" id="CHEBI:29105"/>
    </cofactor>
</comment>
<dbReference type="PANTHER" id="PTHR43808">
    <property type="entry name" value="ACETYLORNITHINE DEACETYLASE"/>
    <property type="match status" value="1"/>
</dbReference>
<sequence>MERARQLLRDLVAINSVNPSLVPGAPGEADAAACLAACLRESGLDVTVTEAAPGRPNVVGVLEGAQPGPTLLLCGHLDTVGVEGMDSPFTPVERDGRLYGRGTQDMKAGVAACVGAVRLLAAEGLAKGRVLVAGVADEEYASIGAEALVRDWRADGAVITEPTDLSVAVAHKGFAWLELQTFGKAAHGSRADEGRDAILAMGRVLGVLERFDQELRARPTHPLLGSGSLHASTIAGGTEASVYPAHCRLFMERRTLPGEDGARALHEVEQMLAVLRKNDPEFRADVRLVVERPGYDLDQAAELPQQLVVAGRARGLEARISGMTYWTDAAIFGGAGIPTVIFGPRGAGLHSPVEYVELSSVDECAFTLAALARQFLG</sequence>
<protein>
    <submittedName>
        <fullName evidence="6">Acetylornithine deacetylase</fullName>
        <ecNumber evidence="6">3.5.1.16</ecNumber>
    </submittedName>
</protein>
<dbReference type="Gene3D" id="3.40.630.10">
    <property type="entry name" value="Zn peptidases"/>
    <property type="match status" value="1"/>
</dbReference>
<keyword evidence="7" id="KW-1185">Reference proteome</keyword>
<keyword evidence="3 6" id="KW-0378">Hydrolase</keyword>
<dbReference type="PROSITE" id="PS00758">
    <property type="entry name" value="ARGE_DAPE_CPG2_1"/>
    <property type="match status" value="1"/>
</dbReference>
<dbReference type="GO" id="GO:0046872">
    <property type="term" value="F:metal ion binding"/>
    <property type="evidence" value="ECO:0007669"/>
    <property type="project" value="UniProtKB-KW"/>
</dbReference>
<dbReference type="InterPro" id="IPR011650">
    <property type="entry name" value="Peptidase_M20_dimer"/>
</dbReference>
<dbReference type="Pfam" id="PF07687">
    <property type="entry name" value="M20_dimer"/>
    <property type="match status" value="1"/>
</dbReference>
<dbReference type="EC" id="3.5.1.16" evidence="6"/>
<dbReference type="EMBL" id="CP015136">
    <property type="protein sequence ID" value="AMY12322.1"/>
    <property type="molecule type" value="Genomic_DNA"/>
</dbReference>
<proteinExistence type="predicted"/>
<dbReference type="InterPro" id="IPR002933">
    <property type="entry name" value="Peptidase_M20"/>
</dbReference>
<dbReference type="PATRIC" id="fig|1813736.3.peg.5882"/>
<evidence type="ECO:0000313" key="7">
    <source>
        <dbReference type="Proteomes" id="UP000076079"/>
    </source>
</evidence>
<dbReference type="InterPro" id="IPR036264">
    <property type="entry name" value="Bact_exopeptidase_dim_dom"/>
</dbReference>
<feature type="domain" description="Peptidase M20 dimerisation" evidence="5">
    <location>
        <begin position="169"/>
        <end position="275"/>
    </location>
</feature>
<keyword evidence="4" id="KW-0862">Zinc</keyword>
<dbReference type="GO" id="GO:0008777">
    <property type="term" value="F:acetylornithine deacetylase activity"/>
    <property type="evidence" value="ECO:0007669"/>
    <property type="project" value="UniProtKB-EC"/>
</dbReference>
<gene>
    <name evidence="6" type="primary">argE_1</name>
    <name evidence="6" type="ORF">LuPra_05595</name>
</gene>
<accession>A0A143PUQ3</accession>
<organism evidence="6 7">
    <name type="scientific">Luteitalea pratensis</name>
    <dbReference type="NCBI Taxonomy" id="1855912"/>
    <lineage>
        <taxon>Bacteria</taxon>
        <taxon>Pseudomonadati</taxon>
        <taxon>Acidobacteriota</taxon>
        <taxon>Vicinamibacteria</taxon>
        <taxon>Vicinamibacterales</taxon>
        <taxon>Vicinamibacteraceae</taxon>
        <taxon>Luteitalea</taxon>
    </lineage>
</organism>
<dbReference type="InterPro" id="IPR001261">
    <property type="entry name" value="ArgE/DapE_CS"/>
</dbReference>
<evidence type="ECO:0000256" key="4">
    <source>
        <dbReference type="ARBA" id="ARBA00022833"/>
    </source>
</evidence>
<dbReference type="SUPFAM" id="SSF55031">
    <property type="entry name" value="Bacterial exopeptidase dimerisation domain"/>
    <property type="match status" value="1"/>
</dbReference>
<dbReference type="InterPro" id="IPR050072">
    <property type="entry name" value="Peptidase_M20A"/>
</dbReference>
<dbReference type="STRING" id="1855912.LuPra_05595"/>
<reference evidence="6 7" key="1">
    <citation type="journal article" date="2016" name="Genome Announc.">
        <title>First Complete Genome Sequence of a Subdivision 6 Acidobacterium Strain.</title>
        <authorList>
            <person name="Huang S."/>
            <person name="Vieira S."/>
            <person name="Bunk B."/>
            <person name="Riedel T."/>
            <person name="Sproer C."/>
            <person name="Overmann J."/>
        </authorList>
    </citation>
    <scope>NUCLEOTIDE SEQUENCE [LARGE SCALE GENOMIC DNA]</scope>
    <source>
        <strain evidence="7">DSM 100886 HEG_-6_39</strain>
    </source>
</reference>
<evidence type="ECO:0000259" key="5">
    <source>
        <dbReference type="Pfam" id="PF07687"/>
    </source>
</evidence>
<dbReference type="PANTHER" id="PTHR43808:SF25">
    <property type="entry name" value="PEPTIDASE M20 DIMERISATION DOMAIN-CONTAINING PROTEIN"/>
    <property type="match status" value="1"/>
</dbReference>
<dbReference type="OrthoDB" id="9792335at2"/>
<reference evidence="7" key="2">
    <citation type="submission" date="2016-04" db="EMBL/GenBank/DDBJ databases">
        <title>First Complete Genome Sequence of a Subdivision 6 Acidobacterium.</title>
        <authorList>
            <person name="Huang S."/>
            <person name="Vieira S."/>
            <person name="Bunk B."/>
            <person name="Riedel T."/>
            <person name="Sproeer C."/>
            <person name="Overmann J."/>
        </authorList>
    </citation>
    <scope>NUCLEOTIDE SEQUENCE [LARGE SCALE GENOMIC DNA]</scope>
    <source>
        <strain evidence="7">DSM 100886 HEG_-6_39</strain>
    </source>
</reference>
<dbReference type="Proteomes" id="UP000076079">
    <property type="component" value="Chromosome"/>
</dbReference>
<name>A0A143PUQ3_LUTPR</name>
<evidence type="ECO:0000256" key="3">
    <source>
        <dbReference type="ARBA" id="ARBA00022801"/>
    </source>
</evidence>
<evidence type="ECO:0000256" key="2">
    <source>
        <dbReference type="ARBA" id="ARBA00022723"/>
    </source>
</evidence>
<evidence type="ECO:0000313" key="6">
    <source>
        <dbReference type="EMBL" id="AMY12322.1"/>
    </source>
</evidence>
<dbReference type="SUPFAM" id="SSF53187">
    <property type="entry name" value="Zn-dependent exopeptidases"/>
    <property type="match status" value="1"/>
</dbReference>
<dbReference type="AlphaFoldDB" id="A0A143PUQ3"/>
<evidence type="ECO:0000256" key="1">
    <source>
        <dbReference type="ARBA" id="ARBA00001947"/>
    </source>
</evidence>
<dbReference type="RefSeq" id="WP_110173787.1">
    <property type="nucleotide sequence ID" value="NZ_CP015136.1"/>
</dbReference>
<dbReference type="Pfam" id="PF01546">
    <property type="entry name" value="Peptidase_M20"/>
    <property type="match status" value="1"/>
</dbReference>
<keyword evidence="2" id="KW-0479">Metal-binding</keyword>
<dbReference type="KEGG" id="abac:LuPra_05595"/>